<dbReference type="Proteomes" id="UP000060487">
    <property type="component" value="Unassembled WGS sequence"/>
</dbReference>
<evidence type="ECO:0000256" key="6">
    <source>
        <dbReference type="ARBA" id="ARBA00023136"/>
    </source>
</evidence>
<dbReference type="Gene3D" id="1.20.1630.10">
    <property type="entry name" value="Formate dehydrogenase/DMSO reductase domain"/>
    <property type="match status" value="1"/>
</dbReference>
<dbReference type="InterPro" id="IPR052049">
    <property type="entry name" value="Electron_transfer_protein"/>
</dbReference>
<feature type="transmembrane region" description="Helical" evidence="7">
    <location>
        <begin position="241"/>
        <end position="262"/>
    </location>
</feature>
<feature type="transmembrane region" description="Helical" evidence="7">
    <location>
        <begin position="367"/>
        <end position="385"/>
    </location>
</feature>
<gene>
    <name evidence="8" type="ORF">ASN18_0716</name>
</gene>
<feature type="transmembrane region" description="Helical" evidence="7">
    <location>
        <begin position="210"/>
        <end position="229"/>
    </location>
</feature>
<evidence type="ECO:0000256" key="2">
    <source>
        <dbReference type="ARBA" id="ARBA00008929"/>
    </source>
</evidence>
<comment type="caution">
    <text evidence="8">The sequence shown here is derived from an EMBL/GenBank/DDBJ whole genome shotgun (WGS) entry which is preliminary data.</text>
</comment>
<dbReference type="InterPro" id="IPR005614">
    <property type="entry name" value="NrfD-like"/>
</dbReference>
<sequence>MIEFIKDLLRHIIKGNKLYYTWLSVLVLVITAGAIAYFRQLDEGLIVTNMRDQVSWGFYISNFTFFVGVAAAAVMLVIPSYIYHFKPIKEIVLFGEMIAVMAVIMCILLVVVDMGKPFHAWHIMMTPNFPSSLLVWDVIVLNGYLIINMSAVTYVLYRAAHGKEYKMSIMWPIVLLSIPWAFSIHTVTAFLYNGLSSRPFWNASIVAPRFIASALCSGPALMIIVFQIARKVSEVDISNEAIQKIAELIAYAMGLNLFLYAAEIFKEFYSHSIHLAPMDYLFFGLEKGGEHHNVLVPFTWIALFCNVTAFILFLMPKMRHKFTTMNLACVMILVGVYIEKGMGLIVPGFIPDTLGEIYDYLPSATELIVTAGIWAVGALIYTLMIKTAIPIYKGELSLIPKEQRRKIPAH</sequence>
<keyword evidence="6 7" id="KW-0472">Membrane</keyword>
<keyword evidence="5 7" id="KW-1133">Transmembrane helix</keyword>
<evidence type="ECO:0000256" key="5">
    <source>
        <dbReference type="ARBA" id="ARBA00022989"/>
    </source>
</evidence>
<feature type="transmembrane region" description="Helical" evidence="7">
    <location>
        <begin position="58"/>
        <end position="79"/>
    </location>
</feature>
<protein>
    <submittedName>
        <fullName evidence="8">Polysulfide reductase</fullName>
    </submittedName>
</protein>
<dbReference type="NCBIfam" id="NF045798">
    <property type="entry name" value="DsrP"/>
    <property type="match status" value="1"/>
</dbReference>
<evidence type="ECO:0000313" key="8">
    <source>
        <dbReference type="EMBL" id="KWT91814.1"/>
    </source>
</evidence>
<dbReference type="PANTHER" id="PTHR34856:SF2">
    <property type="entry name" value="PROTEIN NRFD"/>
    <property type="match status" value="1"/>
</dbReference>
<feature type="transmembrane region" description="Helical" evidence="7">
    <location>
        <begin position="169"/>
        <end position="190"/>
    </location>
</feature>
<evidence type="ECO:0000256" key="7">
    <source>
        <dbReference type="SAM" id="Phobius"/>
    </source>
</evidence>
<feature type="transmembrane region" description="Helical" evidence="7">
    <location>
        <begin position="91"/>
        <end position="112"/>
    </location>
</feature>
<keyword evidence="4 7" id="KW-0812">Transmembrane</keyword>
<reference evidence="8 9" key="1">
    <citation type="submission" date="2015-11" db="EMBL/GenBank/DDBJ databases">
        <authorList>
            <person name="Lin W."/>
        </authorList>
    </citation>
    <scope>NUCLEOTIDE SEQUENCE [LARGE SCALE GENOMIC DNA]</scope>
    <source>
        <strain evidence="8 9">HCH-1</strain>
    </source>
</reference>
<evidence type="ECO:0000313" key="9">
    <source>
        <dbReference type="Proteomes" id="UP000060487"/>
    </source>
</evidence>
<dbReference type="InterPro" id="IPR054823">
    <property type="entry name" value="DsrP-like"/>
</dbReference>
<feature type="transmembrane region" description="Helical" evidence="7">
    <location>
        <begin position="20"/>
        <end position="38"/>
    </location>
</feature>
<feature type="transmembrane region" description="Helical" evidence="7">
    <location>
        <begin position="327"/>
        <end position="347"/>
    </location>
</feature>
<keyword evidence="3" id="KW-1003">Cell membrane</keyword>
<keyword evidence="9" id="KW-1185">Reference proteome</keyword>
<comment type="similarity">
    <text evidence="2">Belongs to the NrfD family.</text>
</comment>
<accession>A0ABR5SJV7</accession>
<name>A0ABR5SJV7_9BACT</name>
<feature type="transmembrane region" description="Helical" evidence="7">
    <location>
        <begin position="294"/>
        <end position="315"/>
    </location>
</feature>
<evidence type="ECO:0000256" key="1">
    <source>
        <dbReference type="ARBA" id="ARBA00004651"/>
    </source>
</evidence>
<comment type="subcellular location">
    <subcellularLocation>
        <location evidence="1">Cell membrane</location>
        <topology evidence="1">Multi-pass membrane protein</topology>
    </subcellularLocation>
</comment>
<dbReference type="Pfam" id="PF03916">
    <property type="entry name" value="NrfD"/>
    <property type="match status" value="1"/>
</dbReference>
<dbReference type="EMBL" id="LNQR01000028">
    <property type="protein sequence ID" value="KWT91814.1"/>
    <property type="molecule type" value="Genomic_DNA"/>
</dbReference>
<proteinExistence type="inferred from homology"/>
<dbReference type="RefSeq" id="WP_085051245.1">
    <property type="nucleotide sequence ID" value="NZ_LNQR01000028.1"/>
</dbReference>
<dbReference type="PANTHER" id="PTHR34856">
    <property type="entry name" value="PROTEIN NRFD"/>
    <property type="match status" value="1"/>
</dbReference>
<evidence type="ECO:0000256" key="3">
    <source>
        <dbReference type="ARBA" id="ARBA00022475"/>
    </source>
</evidence>
<organism evidence="8 9">
    <name type="scientific">Candidatus Magnetominusculus xianensis</name>
    <dbReference type="NCBI Taxonomy" id="1748249"/>
    <lineage>
        <taxon>Bacteria</taxon>
        <taxon>Pseudomonadati</taxon>
        <taxon>Nitrospirota</taxon>
        <taxon>Nitrospiria</taxon>
        <taxon>Nitrospirales</taxon>
        <taxon>Nitrospiraceae</taxon>
        <taxon>Candidatus Magnetominusculus</taxon>
    </lineage>
</organism>
<feature type="transmembrane region" description="Helical" evidence="7">
    <location>
        <begin position="132"/>
        <end position="157"/>
    </location>
</feature>
<evidence type="ECO:0000256" key="4">
    <source>
        <dbReference type="ARBA" id="ARBA00022692"/>
    </source>
</evidence>